<evidence type="ECO:0000313" key="10">
    <source>
        <dbReference type="EMBL" id="WQD76733.1"/>
    </source>
</evidence>
<evidence type="ECO:0000313" key="11">
    <source>
        <dbReference type="Proteomes" id="UP001325479"/>
    </source>
</evidence>
<dbReference type="EMBL" id="CP139965">
    <property type="protein sequence ID" value="WQD76733.1"/>
    <property type="molecule type" value="Genomic_DNA"/>
</dbReference>
<dbReference type="InterPro" id="IPR004113">
    <property type="entry name" value="FAD-bd_oxidored_4_C"/>
</dbReference>
<evidence type="ECO:0000256" key="5">
    <source>
        <dbReference type="ARBA" id="ARBA00023002"/>
    </source>
</evidence>
<comment type="cofactor">
    <cofactor evidence="1">
        <name>FAD</name>
        <dbReference type="ChEBI" id="CHEBI:57692"/>
    </cofactor>
</comment>
<keyword evidence="2" id="KW-0285">Flavoprotein</keyword>
<dbReference type="Gene3D" id="3.30.465.10">
    <property type="match status" value="1"/>
</dbReference>
<organism evidence="10 11">
    <name type="scientific">Paraburkholderia kururiensis</name>
    <dbReference type="NCBI Taxonomy" id="984307"/>
    <lineage>
        <taxon>Bacteria</taxon>
        <taxon>Pseudomonadati</taxon>
        <taxon>Pseudomonadota</taxon>
        <taxon>Betaproteobacteria</taxon>
        <taxon>Burkholderiales</taxon>
        <taxon>Burkholderiaceae</taxon>
        <taxon>Paraburkholderia</taxon>
    </lineage>
</organism>
<keyword evidence="6" id="KW-0408">Iron</keyword>
<keyword evidence="4" id="KW-0274">FAD</keyword>
<dbReference type="InterPro" id="IPR036318">
    <property type="entry name" value="FAD-bd_PCMH-like_sf"/>
</dbReference>
<keyword evidence="3" id="KW-0479">Metal-binding</keyword>
<proteinExistence type="predicted"/>
<dbReference type="InterPro" id="IPR017900">
    <property type="entry name" value="4Fe4S_Fe_S_CS"/>
</dbReference>
<dbReference type="Gene3D" id="3.30.43.10">
    <property type="entry name" value="Uridine Diphospho-n-acetylenolpyruvylglucosamine Reductase, domain 2"/>
    <property type="match status" value="1"/>
</dbReference>
<feature type="compositionally biased region" description="Low complexity" evidence="8">
    <location>
        <begin position="18"/>
        <end position="31"/>
    </location>
</feature>
<dbReference type="InterPro" id="IPR016167">
    <property type="entry name" value="FAD-bd_PCMH_sub1"/>
</dbReference>
<evidence type="ECO:0000256" key="4">
    <source>
        <dbReference type="ARBA" id="ARBA00022827"/>
    </source>
</evidence>
<evidence type="ECO:0000256" key="1">
    <source>
        <dbReference type="ARBA" id="ARBA00001974"/>
    </source>
</evidence>
<evidence type="ECO:0000256" key="2">
    <source>
        <dbReference type="ARBA" id="ARBA00022630"/>
    </source>
</evidence>
<dbReference type="InterPro" id="IPR016169">
    <property type="entry name" value="FAD-bd_PCMH_sub2"/>
</dbReference>
<dbReference type="PANTHER" id="PTHR11748:SF119">
    <property type="entry name" value="D-2-HYDROXYGLUTARATE DEHYDROGENASE"/>
    <property type="match status" value="1"/>
</dbReference>
<dbReference type="PROSITE" id="PS00198">
    <property type="entry name" value="4FE4S_FER_1"/>
    <property type="match status" value="1"/>
</dbReference>
<dbReference type="InterPro" id="IPR006094">
    <property type="entry name" value="Oxid_FAD_bind_N"/>
</dbReference>
<gene>
    <name evidence="10" type="ORF">U0042_21995</name>
</gene>
<keyword evidence="11" id="KW-1185">Reference proteome</keyword>
<dbReference type="InterPro" id="IPR016166">
    <property type="entry name" value="FAD-bd_PCMH"/>
</dbReference>
<feature type="region of interest" description="Disordered" evidence="8">
    <location>
        <begin position="1"/>
        <end position="31"/>
    </location>
</feature>
<evidence type="ECO:0000256" key="6">
    <source>
        <dbReference type="ARBA" id="ARBA00023004"/>
    </source>
</evidence>
<dbReference type="Pfam" id="PF13183">
    <property type="entry name" value="Fer4_8"/>
    <property type="match status" value="1"/>
</dbReference>
<dbReference type="Pfam" id="PF02913">
    <property type="entry name" value="FAD-oxidase_C"/>
    <property type="match status" value="1"/>
</dbReference>
<dbReference type="InterPro" id="IPR017896">
    <property type="entry name" value="4Fe4S_Fe-S-bd"/>
</dbReference>
<dbReference type="SUPFAM" id="SSF55103">
    <property type="entry name" value="FAD-linked oxidases, C-terminal domain"/>
    <property type="match status" value="1"/>
</dbReference>
<accession>A0ABZ0WHC4</accession>
<evidence type="ECO:0000256" key="3">
    <source>
        <dbReference type="ARBA" id="ARBA00022723"/>
    </source>
</evidence>
<keyword evidence="5" id="KW-0560">Oxidoreductase</keyword>
<evidence type="ECO:0000256" key="7">
    <source>
        <dbReference type="ARBA" id="ARBA00023014"/>
    </source>
</evidence>
<feature type="domain" description="FAD-binding PCMH-type" evidence="9">
    <location>
        <begin position="63"/>
        <end position="294"/>
    </location>
</feature>
<evidence type="ECO:0000256" key="8">
    <source>
        <dbReference type="SAM" id="MobiDB-lite"/>
    </source>
</evidence>
<keyword evidence="7" id="KW-0411">Iron-sulfur</keyword>
<dbReference type="Gene3D" id="3.30.70.2740">
    <property type="match status" value="1"/>
</dbReference>
<dbReference type="Pfam" id="PF01565">
    <property type="entry name" value="FAD_binding_4"/>
    <property type="match status" value="1"/>
</dbReference>
<reference evidence="10 11" key="1">
    <citation type="submission" date="2023-12" db="EMBL/GenBank/DDBJ databases">
        <title>Genome sequencing and assembly of bacterial species from a model synthetic community.</title>
        <authorList>
            <person name="Hogle S.L."/>
        </authorList>
    </citation>
    <scope>NUCLEOTIDE SEQUENCE [LARGE SCALE GENOMIC DNA]</scope>
    <source>
        <strain evidence="10 11">HAMBI 2494</strain>
    </source>
</reference>
<dbReference type="SUPFAM" id="SSF56176">
    <property type="entry name" value="FAD-binding/transporter-associated domain-like"/>
    <property type="match status" value="1"/>
</dbReference>
<dbReference type="PANTHER" id="PTHR11748">
    <property type="entry name" value="D-LACTATE DEHYDROGENASE"/>
    <property type="match status" value="1"/>
</dbReference>
<dbReference type="Gene3D" id="3.30.70.2190">
    <property type="match status" value="1"/>
</dbReference>
<dbReference type="SUPFAM" id="SSF46548">
    <property type="entry name" value="alpha-helical ferredoxin"/>
    <property type="match status" value="1"/>
</dbReference>
<evidence type="ECO:0000259" key="9">
    <source>
        <dbReference type="PROSITE" id="PS51387"/>
    </source>
</evidence>
<dbReference type="PROSITE" id="PS51387">
    <property type="entry name" value="FAD_PCMH"/>
    <property type="match status" value="1"/>
</dbReference>
<dbReference type="Proteomes" id="UP001325479">
    <property type="component" value="Chromosome"/>
</dbReference>
<dbReference type="InterPro" id="IPR016164">
    <property type="entry name" value="FAD-linked_Oxase-like_C"/>
</dbReference>
<sequence length="1031" mass="111404">MTSASRGAPLVQPVRLMPTRPGGTAGGAMAPTPLAVQLGNTLRGDVLFDRASRGRYATDASIYQITPVGVAVPRDEDDLLTALQIARENRVPVLARGAGTSQCGQTVGEALVIDTSKWLNRVKHFDAQALTVTVEPGIVLDHLNAWLKPHGLWFPVDVSTGAQCTLGGMAGNNSCGSRSIQYGNMVHNVAALDAVLADGTLARFGPLAQMEAAGERVRAIVDGLRNIASRERGEIVARVPKVLRRVAGYNLDVFDCQNPMPYSADGEPNLAHVLVGSEGTLAFSRELTLKLAPLPAHKVLGVVSFPSFYHAMDLTQHIVRLGPSAVELVDRTMIDLSLGNPAFRPVIEAALVGRPQAVLLVEFAGSEQAPLLRRLEDLVALMGDLGLPGSVVRMTDTGQQKALWEVRKAGLNIMMSMKGDGKPVSFIEDCAVPLEHLAEYTSRLTDVFHRHGTEGTWYAHASVGTLHVRPILDMRRDGAVKMRAIAEEAAALVREYKGAYSGEHGDGLCRGEWISWQYGPQLARAFGEVKALFDPDNLFSPDRIVAPPKMDDARHFRFAPGYAERPFEPKLDWSAWNVTRDPLTGAEGTPGSGGDRTHGLAKAVEMCNNNGHCRKFDAGTMCPSYRVTRDEQHVTRGRANTLRLALSGQIGEGGLASAEVREALDLCVSCKGCKRDCPTGVDMAKVKIEARAARYARHPMRWRDRLVAFLPRYAALAGAFAPVTAFVTRSSAARALLARFGIARERSLPRFTKSFLASVRGERERRGQETTAGAGTTATREVLLFVDTFNNHMEPENARAARRVLEAAGYTVHVDPFAARGAAARSERGLCCGRTFLAAGLVDEAKAEARRTLDALLPFVERGVPIVGLEPSCLFTLRDEFLAYGFGDVAQRLAQSALLFEEFLVREREAGRMQLPLKAPHGMKRALLHGHCHQKAFGAFAPSRTVLGWIPGIDVAVIESSCCGMAGSFGYEAEHYEVSMAMAELSLLPAVRAAEPGTVIVADGTSCRHQIADGAGAKARHVAHILEEALM</sequence>
<protein>
    <submittedName>
        <fullName evidence="10">FAD-linked oxidase C-terminal domain-containing protein</fullName>
    </submittedName>
</protein>
<dbReference type="RefSeq" id="WP_114809144.1">
    <property type="nucleotide sequence ID" value="NZ_CP139965.1"/>
</dbReference>
<name>A0ABZ0WHC4_9BURK</name>